<accession>A0A347W3T4</accession>
<dbReference type="AlphaFoldDB" id="A0A347W3T4"/>
<evidence type="ECO:0000313" key="3">
    <source>
        <dbReference type="Proteomes" id="UP000029714"/>
    </source>
</evidence>
<reference evidence="2 3" key="1">
    <citation type="journal article" date="2014" name="Genome Announc.">
        <title>Draft genome sequences of eight enterohepatic helicobacter species isolated from both laboratory and wild rodents.</title>
        <authorList>
            <person name="Sheh A."/>
            <person name="Shen Z."/>
            <person name="Fox J.G."/>
        </authorList>
    </citation>
    <scope>NUCLEOTIDE SEQUENCE [LARGE SCALE GENOMIC DNA]</scope>
    <source>
        <strain evidence="2 3">MIT 97-6194</strain>
    </source>
</reference>
<keyword evidence="1" id="KW-0812">Transmembrane</keyword>
<keyword evidence="1" id="KW-1133">Transmembrane helix</keyword>
<evidence type="ECO:0000256" key="1">
    <source>
        <dbReference type="SAM" id="Phobius"/>
    </source>
</evidence>
<feature type="transmembrane region" description="Helical" evidence="1">
    <location>
        <begin position="6"/>
        <end position="23"/>
    </location>
</feature>
<feature type="transmembrane region" description="Helical" evidence="1">
    <location>
        <begin position="35"/>
        <end position="53"/>
    </location>
</feature>
<dbReference type="EMBL" id="JRMP02000008">
    <property type="protein sequence ID" value="TLD94283.1"/>
    <property type="molecule type" value="Genomic_DNA"/>
</dbReference>
<name>A0A347W3T4_9HELI</name>
<sequence>MLFIIMFLLIIFTLSYLICWIVYKKAFKSHKKVSKILVFIVAVGLIIFYYTPYSLYLEPSFWRFKQMCELNKLPDNKEKYNKILSYFDLSLDSLD</sequence>
<organism evidence="2 3">
    <name type="scientific">Helicobacter saguini</name>
    <dbReference type="NCBI Taxonomy" id="1548018"/>
    <lineage>
        <taxon>Bacteria</taxon>
        <taxon>Pseudomonadati</taxon>
        <taxon>Campylobacterota</taxon>
        <taxon>Epsilonproteobacteria</taxon>
        <taxon>Campylobacterales</taxon>
        <taxon>Helicobacteraceae</taxon>
        <taxon>Helicobacter</taxon>
    </lineage>
</organism>
<reference evidence="2 3" key="2">
    <citation type="journal article" date="2016" name="Infect. Immun.">
        <title>Helicobacter saguini, a Novel Helicobacter Isolated from Cotton-Top Tamarins with Ulcerative Colitis, Has Proinflammatory Properties and Induces Typhlocolitis and Dysplasia in Gnotobiotic IL-10-/- Mice.</title>
        <authorList>
            <person name="Shen Z."/>
            <person name="Mannion A."/>
            <person name="Whary M.T."/>
            <person name="Muthupalani S."/>
            <person name="Sheh A."/>
            <person name="Feng Y."/>
            <person name="Gong G."/>
            <person name="Vandamme P."/>
            <person name="Holcombe H.R."/>
            <person name="Paster B.J."/>
            <person name="Fox J.G."/>
        </authorList>
    </citation>
    <scope>NUCLEOTIDE SEQUENCE [LARGE SCALE GENOMIC DNA]</scope>
    <source>
        <strain evidence="2 3">MIT 97-6194</strain>
    </source>
</reference>
<dbReference type="Proteomes" id="UP000029714">
    <property type="component" value="Unassembled WGS sequence"/>
</dbReference>
<gene>
    <name evidence="2" type="ORF">LS64_006055</name>
</gene>
<proteinExistence type="predicted"/>
<evidence type="ECO:0000313" key="2">
    <source>
        <dbReference type="EMBL" id="TLD94283.1"/>
    </source>
</evidence>
<keyword evidence="3" id="KW-1185">Reference proteome</keyword>
<comment type="caution">
    <text evidence="2">The sequence shown here is derived from an EMBL/GenBank/DDBJ whole genome shotgun (WGS) entry which is preliminary data.</text>
</comment>
<keyword evidence="1" id="KW-0472">Membrane</keyword>
<protein>
    <submittedName>
        <fullName evidence="2">Uncharacterized protein</fullName>
    </submittedName>
</protein>